<keyword evidence="5" id="KW-0677">Repeat</keyword>
<keyword evidence="7 8" id="KW-0472">Membrane</keyword>
<evidence type="ECO:0000256" key="1">
    <source>
        <dbReference type="ARBA" id="ARBA00004141"/>
    </source>
</evidence>
<evidence type="ECO:0000256" key="3">
    <source>
        <dbReference type="ARBA" id="ARBA00022448"/>
    </source>
</evidence>
<keyword evidence="3 9" id="KW-0813">Transport</keyword>
<dbReference type="PROSITE" id="PS50920">
    <property type="entry name" value="SOLCAR"/>
    <property type="match status" value="3"/>
</dbReference>
<dbReference type="Gene3D" id="1.50.40.10">
    <property type="entry name" value="Mitochondrial carrier domain"/>
    <property type="match status" value="2"/>
</dbReference>
<dbReference type="EMBL" id="CAJNIZ010024559">
    <property type="protein sequence ID" value="CAE7477977.1"/>
    <property type="molecule type" value="Genomic_DNA"/>
</dbReference>
<keyword evidence="6" id="KW-1133">Transmembrane helix</keyword>
<organism evidence="11 12">
    <name type="scientific">Symbiodinium pilosum</name>
    <name type="common">Dinoflagellate</name>
    <dbReference type="NCBI Taxonomy" id="2952"/>
    <lineage>
        <taxon>Eukaryota</taxon>
        <taxon>Sar</taxon>
        <taxon>Alveolata</taxon>
        <taxon>Dinophyceae</taxon>
        <taxon>Suessiales</taxon>
        <taxon>Symbiodiniaceae</taxon>
        <taxon>Symbiodinium</taxon>
    </lineage>
</organism>
<dbReference type="AlphaFoldDB" id="A0A812SKC6"/>
<proteinExistence type="inferred from homology"/>
<dbReference type="PANTHER" id="PTHR45667">
    <property type="entry name" value="S-ADENOSYLMETHIONINE MITOCHONDRIAL CARRIER PROTEIN"/>
    <property type="match status" value="1"/>
</dbReference>
<feature type="repeat" description="Solcar" evidence="8">
    <location>
        <begin position="172"/>
        <end position="254"/>
    </location>
</feature>
<protein>
    <submittedName>
        <fullName evidence="11">SAMC2 protein</fullName>
    </submittedName>
</protein>
<comment type="similarity">
    <text evidence="2 9">Belongs to the mitochondrial carrier (TC 2.A.29) family.</text>
</comment>
<keyword evidence="4 8" id="KW-0812">Transmembrane</keyword>
<sequence>MNGQQKIDDGASQCPRQISSDPLSVESLVQRHENRLFLLQRLNGLRQQIQSLEQEVSDIECMVNSLPYAPAGMAYGHGRRAAPCHFHVAATAGAGGIALPLAVGIVHPLDTVRTTMQAAASTHGFSHSLRSLGWRGLSRGFVLSLAWASPQGAIRMASYEASKEVLLDKFYFKALGIAVSAITADFASSVVKVPRELITQRMQTGQYQSSWQAVRSIFREEGIAGFFRGYASTASRDAPFMLLLFLSYEQFKSWKIRLTFSQQGPAEIFAPWSDAETVLWGGISGTLAAWLTTPFDVIKTRIMTSQTPISFHDALRSVGPAGLFRGAGPRSAWWFCVSSIFFASYERLRATLQQHVDPV</sequence>
<evidence type="ECO:0000256" key="8">
    <source>
        <dbReference type="PROSITE-ProRule" id="PRU00282"/>
    </source>
</evidence>
<accession>A0A812SKC6</accession>
<keyword evidence="12" id="KW-1185">Reference proteome</keyword>
<evidence type="ECO:0000256" key="10">
    <source>
        <dbReference type="SAM" id="Coils"/>
    </source>
</evidence>
<dbReference type="InterPro" id="IPR018108">
    <property type="entry name" value="MCP_transmembrane"/>
</dbReference>
<evidence type="ECO:0000313" key="11">
    <source>
        <dbReference type="EMBL" id="CAE7477977.1"/>
    </source>
</evidence>
<dbReference type="Pfam" id="PF00153">
    <property type="entry name" value="Mito_carr"/>
    <property type="match status" value="3"/>
</dbReference>
<evidence type="ECO:0000256" key="5">
    <source>
        <dbReference type="ARBA" id="ARBA00022737"/>
    </source>
</evidence>
<evidence type="ECO:0000256" key="2">
    <source>
        <dbReference type="ARBA" id="ARBA00006375"/>
    </source>
</evidence>
<feature type="coiled-coil region" evidence="10">
    <location>
        <begin position="35"/>
        <end position="62"/>
    </location>
</feature>
<feature type="repeat" description="Solcar" evidence="8">
    <location>
        <begin position="276"/>
        <end position="351"/>
    </location>
</feature>
<keyword evidence="10" id="KW-0175">Coiled coil</keyword>
<evidence type="ECO:0000256" key="4">
    <source>
        <dbReference type="ARBA" id="ARBA00022692"/>
    </source>
</evidence>
<gene>
    <name evidence="11" type="primary">SAMC2</name>
    <name evidence="11" type="ORF">SPIL2461_LOCUS12176</name>
</gene>
<dbReference type="OrthoDB" id="276989at2759"/>
<dbReference type="Proteomes" id="UP000649617">
    <property type="component" value="Unassembled WGS sequence"/>
</dbReference>
<dbReference type="InterPro" id="IPR023395">
    <property type="entry name" value="MCP_dom_sf"/>
</dbReference>
<comment type="subcellular location">
    <subcellularLocation>
        <location evidence="1">Membrane</location>
        <topology evidence="1">Multi-pass membrane protein</topology>
    </subcellularLocation>
</comment>
<evidence type="ECO:0000256" key="6">
    <source>
        <dbReference type="ARBA" id="ARBA00022989"/>
    </source>
</evidence>
<dbReference type="GO" id="GO:0016020">
    <property type="term" value="C:membrane"/>
    <property type="evidence" value="ECO:0007669"/>
    <property type="project" value="UniProtKB-SubCell"/>
</dbReference>
<dbReference type="SUPFAM" id="SSF103506">
    <property type="entry name" value="Mitochondrial carrier"/>
    <property type="match status" value="1"/>
</dbReference>
<name>A0A812SKC6_SYMPI</name>
<evidence type="ECO:0000256" key="7">
    <source>
        <dbReference type="ARBA" id="ARBA00023136"/>
    </source>
</evidence>
<comment type="caution">
    <text evidence="11">The sequence shown here is derived from an EMBL/GenBank/DDBJ whole genome shotgun (WGS) entry which is preliminary data.</text>
</comment>
<evidence type="ECO:0000256" key="9">
    <source>
        <dbReference type="RuleBase" id="RU000488"/>
    </source>
</evidence>
<feature type="repeat" description="Solcar" evidence="8">
    <location>
        <begin position="86"/>
        <end position="165"/>
    </location>
</feature>
<evidence type="ECO:0000313" key="12">
    <source>
        <dbReference type="Proteomes" id="UP000649617"/>
    </source>
</evidence>
<reference evidence="11" key="1">
    <citation type="submission" date="2021-02" db="EMBL/GenBank/DDBJ databases">
        <authorList>
            <person name="Dougan E. K."/>
            <person name="Rhodes N."/>
            <person name="Thang M."/>
            <person name="Chan C."/>
        </authorList>
    </citation>
    <scope>NUCLEOTIDE SEQUENCE</scope>
</reference>